<name>A0A6A6CEY0_ZASCE</name>
<gene>
    <name evidence="2" type="ORF">M409DRAFT_57069</name>
</gene>
<accession>A0A6A6CEY0</accession>
<proteinExistence type="predicted"/>
<dbReference type="GeneID" id="54566776"/>
<dbReference type="EMBL" id="ML993606">
    <property type="protein sequence ID" value="KAF2163966.1"/>
    <property type="molecule type" value="Genomic_DNA"/>
</dbReference>
<dbReference type="Proteomes" id="UP000799537">
    <property type="component" value="Unassembled WGS sequence"/>
</dbReference>
<organism evidence="2 3">
    <name type="scientific">Zasmidium cellare ATCC 36951</name>
    <dbReference type="NCBI Taxonomy" id="1080233"/>
    <lineage>
        <taxon>Eukaryota</taxon>
        <taxon>Fungi</taxon>
        <taxon>Dikarya</taxon>
        <taxon>Ascomycota</taxon>
        <taxon>Pezizomycotina</taxon>
        <taxon>Dothideomycetes</taxon>
        <taxon>Dothideomycetidae</taxon>
        <taxon>Mycosphaerellales</taxon>
        <taxon>Mycosphaerellaceae</taxon>
        <taxon>Zasmidium</taxon>
    </lineage>
</organism>
<feature type="compositionally biased region" description="Polar residues" evidence="1">
    <location>
        <begin position="1"/>
        <end position="10"/>
    </location>
</feature>
<evidence type="ECO:0000313" key="3">
    <source>
        <dbReference type="Proteomes" id="UP000799537"/>
    </source>
</evidence>
<feature type="compositionally biased region" description="Gly residues" evidence="1">
    <location>
        <begin position="13"/>
        <end position="25"/>
    </location>
</feature>
<evidence type="ECO:0000256" key="1">
    <source>
        <dbReference type="SAM" id="MobiDB-lite"/>
    </source>
</evidence>
<feature type="compositionally biased region" description="Polar residues" evidence="1">
    <location>
        <begin position="32"/>
        <end position="52"/>
    </location>
</feature>
<feature type="compositionally biased region" description="Polar residues" evidence="1">
    <location>
        <begin position="65"/>
        <end position="85"/>
    </location>
</feature>
<keyword evidence="3" id="KW-1185">Reference proteome</keyword>
<evidence type="ECO:0000313" key="2">
    <source>
        <dbReference type="EMBL" id="KAF2163966.1"/>
    </source>
</evidence>
<protein>
    <submittedName>
        <fullName evidence="2">Uncharacterized protein</fullName>
    </submittedName>
</protein>
<reference evidence="2" key="1">
    <citation type="journal article" date="2020" name="Stud. Mycol.">
        <title>101 Dothideomycetes genomes: a test case for predicting lifestyles and emergence of pathogens.</title>
        <authorList>
            <person name="Haridas S."/>
            <person name="Albert R."/>
            <person name="Binder M."/>
            <person name="Bloem J."/>
            <person name="Labutti K."/>
            <person name="Salamov A."/>
            <person name="Andreopoulos B."/>
            <person name="Baker S."/>
            <person name="Barry K."/>
            <person name="Bills G."/>
            <person name="Bluhm B."/>
            <person name="Cannon C."/>
            <person name="Castanera R."/>
            <person name="Culley D."/>
            <person name="Daum C."/>
            <person name="Ezra D."/>
            <person name="Gonzalez J."/>
            <person name="Henrissat B."/>
            <person name="Kuo A."/>
            <person name="Liang C."/>
            <person name="Lipzen A."/>
            <person name="Lutzoni F."/>
            <person name="Magnuson J."/>
            <person name="Mondo S."/>
            <person name="Nolan M."/>
            <person name="Ohm R."/>
            <person name="Pangilinan J."/>
            <person name="Park H.-J."/>
            <person name="Ramirez L."/>
            <person name="Alfaro M."/>
            <person name="Sun H."/>
            <person name="Tritt A."/>
            <person name="Yoshinaga Y."/>
            <person name="Zwiers L.-H."/>
            <person name="Turgeon B."/>
            <person name="Goodwin S."/>
            <person name="Spatafora J."/>
            <person name="Crous P."/>
            <person name="Grigoriev I."/>
        </authorList>
    </citation>
    <scope>NUCLEOTIDE SEQUENCE</scope>
    <source>
        <strain evidence="2">ATCC 36951</strain>
    </source>
</reference>
<dbReference type="RefSeq" id="XP_033664855.1">
    <property type="nucleotide sequence ID" value="XM_033813504.1"/>
</dbReference>
<feature type="compositionally biased region" description="Polar residues" evidence="1">
    <location>
        <begin position="98"/>
        <end position="116"/>
    </location>
</feature>
<feature type="region of interest" description="Disordered" evidence="1">
    <location>
        <begin position="1"/>
        <end position="116"/>
    </location>
</feature>
<dbReference type="AlphaFoldDB" id="A0A6A6CEY0"/>
<sequence length="116" mass="12099">MSSSFAVTRQGSNDGGGSGGGGGGNPNRRSIDQVSIATTHGSVKKSPSPNQVNSTNGKSNTNGSQRQNGSESGHSWAMTQYQNDFQPHEARAYRLAQLGSQQTASQGNKTSSARRD</sequence>
<feature type="compositionally biased region" description="Low complexity" evidence="1">
    <location>
        <begin position="53"/>
        <end position="64"/>
    </location>
</feature>